<dbReference type="InterPro" id="IPR018496">
    <property type="entry name" value="PsdUridine_synth_RsuA/RluB_CS"/>
</dbReference>
<gene>
    <name evidence="6" type="primary">rluE</name>
    <name evidence="6" type="ORF">HMPREF0621_0800</name>
</gene>
<protein>
    <recommendedName>
        <fullName evidence="3">Pseudouridine synthase</fullName>
        <ecNumber evidence="3">5.4.99.-</ecNumber>
    </recommendedName>
</protein>
<dbReference type="GO" id="GO:0009982">
    <property type="term" value="F:pseudouridine synthase activity"/>
    <property type="evidence" value="ECO:0007669"/>
    <property type="project" value="InterPro"/>
</dbReference>
<keyword evidence="7" id="KW-1185">Reference proteome</keyword>
<dbReference type="InterPro" id="IPR050343">
    <property type="entry name" value="RsuA_PseudoU_synthase"/>
</dbReference>
<dbReference type="PANTHER" id="PTHR47683">
    <property type="entry name" value="PSEUDOURIDINE SYNTHASE FAMILY PROTEIN-RELATED"/>
    <property type="match status" value="1"/>
</dbReference>
<dbReference type="InterPro" id="IPR006145">
    <property type="entry name" value="PsdUridine_synth_RsuA/RluA"/>
</dbReference>
<evidence type="ECO:0000256" key="4">
    <source>
        <dbReference type="SAM" id="MobiDB-lite"/>
    </source>
</evidence>
<dbReference type="CDD" id="cd02566">
    <property type="entry name" value="PseudoU_synth_RluE"/>
    <property type="match status" value="1"/>
</dbReference>
<dbReference type="PANTHER" id="PTHR47683:SF2">
    <property type="entry name" value="RNA-BINDING S4 DOMAIN-CONTAINING PROTEIN"/>
    <property type="match status" value="1"/>
</dbReference>
<evidence type="ECO:0000259" key="5">
    <source>
        <dbReference type="Pfam" id="PF00849"/>
    </source>
</evidence>
<dbReference type="Gene3D" id="3.30.70.1560">
    <property type="entry name" value="Alpha-L RNA-binding motif"/>
    <property type="match status" value="1"/>
</dbReference>
<dbReference type="EC" id="5.4.99.-" evidence="3"/>
<dbReference type="InterPro" id="IPR020103">
    <property type="entry name" value="PsdUridine_synth_cat_dom_sf"/>
</dbReference>
<dbReference type="EMBL" id="ACZR01000009">
    <property type="protein sequence ID" value="EEX50574.1"/>
    <property type="molecule type" value="Genomic_DNA"/>
</dbReference>
<name>C9PP76_9PAST</name>
<dbReference type="NCBIfam" id="TIGR00093">
    <property type="entry name" value="pseudouridine synthase"/>
    <property type="match status" value="1"/>
</dbReference>
<dbReference type="Pfam" id="PF00849">
    <property type="entry name" value="PseudoU_synth_2"/>
    <property type="match status" value="1"/>
</dbReference>
<dbReference type="Proteomes" id="UP000005519">
    <property type="component" value="Unassembled WGS sequence"/>
</dbReference>
<dbReference type="PROSITE" id="PS01149">
    <property type="entry name" value="PSI_RSU"/>
    <property type="match status" value="1"/>
</dbReference>
<evidence type="ECO:0000256" key="1">
    <source>
        <dbReference type="ARBA" id="ARBA00008348"/>
    </source>
</evidence>
<organism evidence="6 7">
    <name type="scientific">Pasteurella dagmatis ATCC 43325</name>
    <dbReference type="NCBI Taxonomy" id="667128"/>
    <lineage>
        <taxon>Bacteria</taxon>
        <taxon>Pseudomonadati</taxon>
        <taxon>Pseudomonadota</taxon>
        <taxon>Gammaproteobacteria</taxon>
        <taxon>Pasteurellales</taxon>
        <taxon>Pasteurellaceae</taxon>
        <taxon>Pasteurella</taxon>
    </lineage>
</organism>
<dbReference type="OrthoDB" id="9807213at2"/>
<dbReference type="GO" id="GO:0140098">
    <property type="term" value="F:catalytic activity, acting on RNA"/>
    <property type="evidence" value="ECO:0007669"/>
    <property type="project" value="UniProtKB-ARBA"/>
</dbReference>
<dbReference type="InterPro" id="IPR000748">
    <property type="entry name" value="PsdUridine_synth_RsuA/RluB/E/F"/>
</dbReference>
<reference evidence="6 7" key="1">
    <citation type="submission" date="2009-10" db="EMBL/GenBank/DDBJ databases">
        <authorList>
            <person name="Muzny D."/>
            <person name="Qin X."/>
            <person name="Deng J."/>
            <person name="Jiang H."/>
            <person name="Liu Y."/>
            <person name="Qu J."/>
            <person name="Song X.-Z."/>
            <person name="Zhang L."/>
            <person name="Thornton R."/>
            <person name="Coyle M."/>
            <person name="Francisco L."/>
            <person name="Jackson L."/>
            <person name="Javaid M."/>
            <person name="Korchina V."/>
            <person name="Kovar C."/>
            <person name="Mata R."/>
            <person name="Mathew T."/>
            <person name="Ngo R."/>
            <person name="Nguyen L."/>
            <person name="Nguyen N."/>
            <person name="Okwuonu G."/>
            <person name="Ongeri F."/>
            <person name="Pham C."/>
            <person name="Simmons D."/>
            <person name="Wilczek-Boney K."/>
            <person name="Hale W."/>
            <person name="Jakkamsetti A."/>
            <person name="Pham P."/>
            <person name="Ruth R."/>
            <person name="San Lucas F."/>
            <person name="Warren J."/>
            <person name="Zhang J."/>
            <person name="Zhao Z."/>
            <person name="Zhou C."/>
            <person name="Zhu D."/>
            <person name="Lee S."/>
            <person name="Bess C."/>
            <person name="Blankenburg K."/>
            <person name="Forbes L."/>
            <person name="Fu Q."/>
            <person name="Gubbala S."/>
            <person name="Hirani K."/>
            <person name="Jayaseelan J.C."/>
            <person name="Lara F."/>
            <person name="Munidasa M."/>
            <person name="Palculict T."/>
            <person name="Patil S."/>
            <person name="Pu L.-L."/>
            <person name="Saada N."/>
            <person name="Tang L."/>
            <person name="Weissenberger G."/>
            <person name="Zhu Y."/>
            <person name="Hemphill L."/>
            <person name="Shang Y."/>
            <person name="Youmans B."/>
            <person name="Ayvaz T."/>
            <person name="Ross M."/>
            <person name="Santibanez J."/>
            <person name="Aqrawi P."/>
            <person name="Gross S."/>
            <person name="Joshi V."/>
            <person name="Fowler G."/>
            <person name="Nazareth L."/>
            <person name="Reid J."/>
            <person name="Worley K."/>
            <person name="Petrosino J."/>
            <person name="Highlander S."/>
            <person name="Gibbs R."/>
        </authorList>
    </citation>
    <scope>NUCLEOTIDE SEQUENCE [LARGE SCALE GENOMIC DNA]</scope>
    <source>
        <strain evidence="6 7">ATCC 43325</strain>
    </source>
</reference>
<dbReference type="InterPro" id="IPR020094">
    <property type="entry name" value="TruA/RsuA/RluB/E/F_N"/>
</dbReference>
<dbReference type="GO" id="GO:0001522">
    <property type="term" value="P:pseudouridine synthesis"/>
    <property type="evidence" value="ECO:0007669"/>
    <property type="project" value="InterPro"/>
</dbReference>
<comment type="caution">
    <text evidence="6">The sequence shown here is derived from an EMBL/GenBank/DDBJ whole genome shotgun (WGS) entry which is preliminary data.</text>
</comment>
<dbReference type="NCBIfam" id="NF008487">
    <property type="entry name" value="PRK11394.1"/>
    <property type="match status" value="1"/>
</dbReference>
<proteinExistence type="inferred from homology"/>
<feature type="domain" description="Pseudouridine synthase RsuA/RluA-like" evidence="5">
    <location>
        <begin position="51"/>
        <end position="196"/>
    </location>
</feature>
<evidence type="ECO:0000313" key="6">
    <source>
        <dbReference type="EMBL" id="EEX50574.1"/>
    </source>
</evidence>
<feature type="region of interest" description="Disordered" evidence="4">
    <location>
        <begin position="1"/>
        <end position="27"/>
    </location>
</feature>
<dbReference type="InterPro" id="IPR042092">
    <property type="entry name" value="PsdUridine_s_RsuA/RluB/E/F_cat"/>
</dbReference>
<evidence type="ECO:0000256" key="2">
    <source>
        <dbReference type="ARBA" id="ARBA00023235"/>
    </source>
</evidence>
<dbReference type="GO" id="GO:0003723">
    <property type="term" value="F:RNA binding"/>
    <property type="evidence" value="ECO:0007669"/>
    <property type="project" value="InterPro"/>
</dbReference>
<sequence length="241" mass="28082">MKKNATFNTKNRRNTSQHSRPNNYKRPNLKVAKSAVNFYEKKVISFAETKVILFNKPYDVLTQFSDENGRATLKDFIPVSQVYPAGRLDRDSEGLVLLTNNGEIQHRLAEPKFKTEKTYFAQVEAIPQEVDLEQLRQGVVLNDGKTLPAKVRLVSEPNWLWERNPPIRERKNIPTSWLEIKISEGRNRQVRRMTAHIGFPTLRLIRYQMALFTLDNLPQGQYRQLSEAELTALYQQLQLKK</sequence>
<keyword evidence="2 3" id="KW-0413">Isomerase</keyword>
<dbReference type="HOGENOM" id="CLU_024979_8_0_6"/>
<evidence type="ECO:0000256" key="3">
    <source>
        <dbReference type="RuleBase" id="RU003887"/>
    </source>
</evidence>
<comment type="similarity">
    <text evidence="1 3">Belongs to the pseudouridine synthase RsuA family.</text>
</comment>
<dbReference type="Gene3D" id="3.30.70.580">
    <property type="entry name" value="Pseudouridine synthase I, catalytic domain, N-terminal subdomain"/>
    <property type="match status" value="1"/>
</dbReference>
<dbReference type="AlphaFoldDB" id="C9PP76"/>
<dbReference type="GO" id="GO:0006364">
    <property type="term" value="P:rRNA processing"/>
    <property type="evidence" value="ECO:0007669"/>
    <property type="project" value="UniProtKB-ARBA"/>
</dbReference>
<dbReference type="SUPFAM" id="SSF55120">
    <property type="entry name" value="Pseudouridine synthase"/>
    <property type="match status" value="1"/>
</dbReference>
<accession>C9PP76</accession>
<evidence type="ECO:0000313" key="7">
    <source>
        <dbReference type="Proteomes" id="UP000005519"/>
    </source>
</evidence>
<dbReference type="STRING" id="667128.HMPREF0621_0800"/>